<organism evidence="3 4">
    <name type="scientific">Winmispira thermophila (strain ATCC 700085 / DSM 6578 / Z-1203)</name>
    <name type="common">Spirochaeta thermophila</name>
    <dbReference type="NCBI Taxonomy" id="869211"/>
    <lineage>
        <taxon>Bacteria</taxon>
        <taxon>Pseudomonadati</taxon>
        <taxon>Spirochaetota</taxon>
        <taxon>Spirochaetia</taxon>
        <taxon>Winmispirales</taxon>
        <taxon>Winmispiraceae</taxon>
        <taxon>Winmispira</taxon>
    </lineage>
</organism>
<dbReference type="InterPro" id="IPR046865">
    <property type="entry name" value="FapA_b_solenoid"/>
</dbReference>
<accession>G0GBG4</accession>
<sequence>MTTQKLTVTGKAQITIDEQRLRVSLVFTKGEDGDPLWNVATLKEVLEQHGLEGKVPEQRLREALRRIAQSNDHIVTLTLLEGIPPEKPVPETVTWAKDLSVPSEMEKDIEKVLAKAPPPEIYRELQETVKEEKEVLKKAALPFLPPKKEKITVTHKKTRREKVYVDPTVRSTFYVEEGKKLGVVSPAVPGLPGQDIFGEEIPPTVLADPSFYPGEGIRRERNELIALTTGILRVGRNWADIIPFRPHRWEVELSPDKASCFLSLYPGTEDAQFPDVSLIIQKAVSLGYPEERLLSPEEIQEMIRLAIVRRSPLERVPISEDRDASFSIDISEDKLLATLTIRKGTGKGKPLNLKEVGKAIKESGLKPLDYKKIGEDILAFYHSPELELKDYVLVKGTPPQKGADRTLEPSVHYLPDEEAKAIKEKTAAVVEAYKGIPSIVEFSLQEVEKLAYVEKDQPIFLISPATPGQPGTDVFGNQIPGLPGDTPPLVIHENIEEKGNLLIATIQGIMEQGEKDGVLHLRVRPHRDARILVETSPDDMEAYLTLEEGVGTGRKLTFEDILKAIREEGVVKGVDEGLVKEALQRAQEEGEVRRVVVARGKEPVAGGQRRIEFLVPLPSGKPFKEGPSGQVNFKEQDRYTVVDEGQPIARIFPPAQLPEEGWDLRGRVRKPLQTRPSEITTGEGVREEPQEDGTTLLLSTQRGVLSYVGGRIDILSRQVIKGDVDLSTGNLRLTGDITVKGSVRSGFYVITTGSILVEEGVEAALLSAGKSVIIKQGIKGGGKAVVRAKEDISARFAEHTRLLAVGDIHLGTACYRSLVKCNGRLLVGPEKGVLLGGKVKSRLGVEVGTLGSEKGLRTEVSFGQDYLIEDQIEIEEQEITKLKQQIVQLDNEIQRLARNGNPGKRQELHARKFRLLKVMEKRSFRLFTLRERFEQHFDSSIIVHGTIHPGVVIESHGRIHEIRSPQKAVRITFDPQSGRIEIKPLASS</sequence>
<proteinExistence type="predicted"/>
<evidence type="ECO:0000313" key="3">
    <source>
        <dbReference type="EMBL" id="AEJ60323.1"/>
    </source>
</evidence>
<dbReference type="PANTHER" id="PTHR38032">
    <property type="entry name" value="POLYMERASE-RELATED"/>
    <property type="match status" value="1"/>
</dbReference>
<feature type="domain" description="Flagellar Assembly Protein A N-terminal region" evidence="2">
    <location>
        <begin position="531"/>
        <end position="708"/>
    </location>
</feature>
<dbReference type="InterPro" id="IPR046866">
    <property type="entry name" value="FapA_N"/>
</dbReference>
<feature type="domain" description="Flagellar Assembly Protein A N-terminal region" evidence="2">
    <location>
        <begin position="169"/>
        <end position="234"/>
    </location>
</feature>
<dbReference type="Pfam" id="PF20250">
    <property type="entry name" value="FapA_N"/>
    <property type="match status" value="3"/>
</dbReference>
<dbReference type="STRING" id="869211.Spith_0036"/>
<dbReference type="Pfam" id="PF03961">
    <property type="entry name" value="FapA"/>
    <property type="match status" value="1"/>
</dbReference>
<gene>
    <name evidence="3" type="ordered locus">Spith_0036</name>
</gene>
<feature type="domain" description="Flagellar Assembly Protein A N-terminal region" evidence="2">
    <location>
        <begin position="326"/>
        <end position="511"/>
    </location>
</feature>
<dbReference type="EMBL" id="CP002903">
    <property type="protein sequence ID" value="AEJ60323.1"/>
    <property type="molecule type" value="Genomic_DNA"/>
</dbReference>
<dbReference type="HOGENOM" id="CLU_012504_0_0_12"/>
<evidence type="ECO:0000256" key="1">
    <source>
        <dbReference type="SAM" id="Coils"/>
    </source>
</evidence>
<feature type="coiled-coil region" evidence="1">
    <location>
        <begin position="872"/>
        <end position="899"/>
    </location>
</feature>
<dbReference type="InterPro" id="IPR005646">
    <property type="entry name" value="FapA"/>
</dbReference>
<evidence type="ECO:0000313" key="4">
    <source>
        <dbReference type="Proteomes" id="UP000007254"/>
    </source>
</evidence>
<name>G0GBG4_WINT7</name>
<dbReference type="OrthoDB" id="9775837at2"/>
<dbReference type="AlphaFoldDB" id="G0GBG4"/>
<dbReference type="RefSeq" id="WP_014623730.1">
    <property type="nucleotide sequence ID" value="NC_017583.1"/>
</dbReference>
<protein>
    <recommendedName>
        <fullName evidence="2">Flagellar Assembly Protein A N-terminal region domain-containing protein</fullName>
    </recommendedName>
</protein>
<dbReference type="KEGG" id="stq:Spith_0036"/>
<keyword evidence="4" id="KW-1185">Reference proteome</keyword>
<dbReference type="PANTHER" id="PTHR38032:SF1">
    <property type="entry name" value="RNA-BINDING PROTEIN KHPB N-TERMINAL DOMAIN-CONTAINING PROTEIN"/>
    <property type="match status" value="1"/>
</dbReference>
<reference evidence="3 4" key="1">
    <citation type="submission" date="2011-06" db="EMBL/GenBank/DDBJ databases">
        <title>The complete genome of Spirochaeta thermophila DSM 6578.</title>
        <authorList>
            <consortium name="US DOE Joint Genome Institute (JGI-PGF)"/>
            <person name="Lucas S."/>
            <person name="Lapidus A."/>
            <person name="Bruce D."/>
            <person name="Goodwin L."/>
            <person name="Pitluck S."/>
            <person name="Peters L."/>
            <person name="Kyrpides N."/>
            <person name="Mavromatis K."/>
            <person name="Ivanova N."/>
            <person name="Mikailova N."/>
            <person name="Pagani I."/>
            <person name="Chertkov O."/>
            <person name="Detter J.C."/>
            <person name="Tapia R."/>
            <person name="Han C."/>
            <person name="Land M."/>
            <person name="Hauser L."/>
            <person name="Markowitz V."/>
            <person name="Cheng J.-F."/>
            <person name="Hugenholtz P."/>
            <person name="Woyke T."/>
            <person name="Wu D."/>
            <person name="Spring S."/>
            <person name="Merkhoffer B."/>
            <person name="Schneider S."/>
            <person name="Klenk H.-P."/>
            <person name="Eisen J.A."/>
        </authorList>
    </citation>
    <scope>NUCLEOTIDE SEQUENCE [LARGE SCALE GENOMIC DNA]</scope>
    <source>
        <strain evidence="4">ATCC 700085 / DSM 6578 / Z-1203</strain>
    </source>
</reference>
<keyword evidence="1" id="KW-0175">Coiled coil</keyword>
<evidence type="ECO:0000259" key="2">
    <source>
        <dbReference type="Pfam" id="PF20250"/>
    </source>
</evidence>
<dbReference type="Proteomes" id="UP000007254">
    <property type="component" value="Chromosome"/>
</dbReference>